<feature type="non-terminal residue" evidence="2">
    <location>
        <position position="83"/>
    </location>
</feature>
<protein>
    <submittedName>
        <fullName evidence="2">AAA family ATPase</fullName>
    </submittedName>
</protein>
<dbReference type="EMBL" id="JARMDB010000020">
    <property type="protein sequence ID" value="MED1568484.1"/>
    <property type="molecule type" value="Genomic_DNA"/>
</dbReference>
<proteinExistence type="predicted"/>
<evidence type="ECO:0000313" key="2">
    <source>
        <dbReference type="EMBL" id="MED1568484.1"/>
    </source>
</evidence>
<name>A0ABU6N345_9BACI</name>
<sequence length="83" mass="9526">MADVKRAKIKLDVENGFSVNSDEDIQEVLKSLTEMIQSGTHNGVEVEIQYLDETEVIFTAEEEEEDEAEEEEDEDEAEEEEDE</sequence>
<accession>A0ABU6N345</accession>
<keyword evidence="3" id="KW-1185">Reference proteome</keyword>
<gene>
    <name evidence="2" type="ORF">P4U88_21830</name>
</gene>
<evidence type="ECO:0000256" key="1">
    <source>
        <dbReference type="SAM" id="MobiDB-lite"/>
    </source>
</evidence>
<feature type="region of interest" description="Disordered" evidence="1">
    <location>
        <begin position="60"/>
        <end position="83"/>
    </location>
</feature>
<evidence type="ECO:0000313" key="3">
    <source>
        <dbReference type="Proteomes" id="UP001309448"/>
    </source>
</evidence>
<dbReference type="Proteomes" id="UP001309448">
    <property type="component" value="Unassembled WGS sequence"/>
</dbReference>
<comment type="caution">
    <text evidence="2">The sequence shown here is derived from an EMBL/GenBank/DDBJ whole genome shotgun (WGS) entry which is preliminary data.</text>
</comment>
<reference evidence="2 3" key="1">
    <citation type="submission" date="2023-03" db="EMBL/GenBank/DDBJ databases">
        <title>Bacillus Genome Sequencing.</title>
        <authorList>
            <person name="Dunlap C."/>
        </authorList>
    </citation>
    <scope>NUCLEOTIDE SEQUENCE [LARGE SCALE GENOMIC DNA]</scope>
    <source>
        <strain evidence="2 3">B-615</strain>
    </source>
</reference>
<organism evidence="2 3">
    <name type="scientific">Bacillus paramycoides</name>
    <dbReference type="NCBI Taxonomy" id="2026194"/>
    <lineage>
        <taxon>Bacteria</taxon>
        <taxon>Bacillati</taxon>
        <taxon>Bacillota</taxon>
        <taxon>Bacilli</taxon>
        <taxon>Bacillales</taxon>
        <taxon>Bacillaceae</taxon>
        <taxon>Bacillus</taxon>
        <taxon>Bacillus cereus group</taxon>
    </lineage>
</organism>